<dbReference type="RefSeq" id="WP_182896789.1">
    <property type="nucleotide sequence ID" value="NZ_JACGZW010000027.1"/>
</dbReference>
<organism evidence="1 2">
    <name type="scientific">Amycolatopsis dendrobii</name>
    <dbReference type="NCBI Taxonomy" id="2760662"/>
    <lineage>
        <taxon>Bacteria</taxon>
        <taxon>Bacillati</taxon>
        <taxon>Actinomycetota</taxon>
        <taxon>Actinomycetes</taxon>
        <taxon>Pseudonocardiales</taxon>
        <taxon>Pseudonocardiaceae</taxon>
        <taxon>Amycolatopsis</taxon>
    </lineage>
</organism>
<dbReference type="EMBL" id="JACGZW010000027">
    <property type="protein sequence ID" value="MBB1160166.1"/>
    <property type="molecule type" value="Genomic_DNA"/>
</dbReference>
<gene>
    <name evidence="1" type="ORF">H4281_44065</name>
</gene>
<name>A0A7W3ZFZ9_9PSEU</name>
<accession>A0A7W3ZFZ9</accession>
<sequence length="147" mass="17373">MPEPERPVSFWDFHRISDIFAWPTRRKSLPVERPEIQWRSLKIMAEWCAHPVWFFNPYTHDVTTAVDPASPELGLSPELARDLSAWQDEWDATLDNADPVPAFPSEEAGRRFDERGWELARRVRREVPADWDVSYLSHLTRREVFLD</sequence>
<proteinExistence type="predicted"/>
<keyword evidence="2" id="KW-1185">Reference proteome</keyword>
<comment type="caution">
    <text evidence="1">The sequence shown here is derived from an EMBL/GenBank/DDBJ whole genome shotgun (WGS) entry which is preliminary data.</text>
</comment>
<dbReference type="Proteomes" id="UP000526734">
    <property type="component" value="Unassembled WGS sequence"/>
</dbReference>
<evidence type="ECO:0000313" key="2">
    <source>
        <dbReference type="Proteomes" id="UP000526734"/>
    </source>
</evidence>
<reference evidence="1 2" key="1">
    <citation type="submission" date="2020-08" db="EMBL/GenBank/DDBJ databases">
        <title>Amycolatopsis sp. nov. DR6-1 isolated from Dendrobium heterocarpum.</title>
        <authorList>
            <person name="Tedsree N."/>
            <person name="Kuncharoen N."/>
            <person name="Likhitwitayawuid K."/>
            <person name="Tanasupawat S."/>
        </authorList>
    </citation>
    <scope>NUCLEOTIDE SEQUENCE [LARGE SCALE GENOMIC DNA]</scope>
    <source>
        <strain evidence="1 2">DR6-1</strain>
    </source>
</reference>
<dbReference type="AlphaFoldDB" id="A0A7W3ZFZ9"/>
<evidence type="ECO:0000313" key="1">
    <source>
        <dbReference type="EMBL" id="MBB1160166.1"/>
    </source>
</evidence>
<protein>
    <submittedName>
        <fullName evidence="1">Uncharacterized protein</fullName>
    </submittedName>
</protein>